<dbReference type="AlphaFoldDB" id="A0A0A2DKM4"/>
<evidence type="ECO:0000256" key="1">
    <source>
        <dbReference type="SAM" id="MobiDB-lite"/>
    </source>
</evidence>
<reference evidence="2 3" key="1">
    <citation type="submission" date="2014-10" db="EMBL/GenBank/DDBJ databases">
        <title>Whole Genome sequence of Corynebacterium auriscanis strain CIP 106629.</title>
        <authorList>
            <person name="Hassan S.S."/>
            <person name="Jamal S.B."/>
            <person name="Tiwari S."/>
            <person name="Oliveira L.D.C."/>
            <person name="Souza F."/>
            <person name="Mariano D.C."/>
            <person name="Almeida S."/>
            <person name="Dorella F."/>
            <person name="Pereira F."/>
            <person name="Carvalho A."/>
            <person name="Leal C.A."/>
            <person name="Soares S.D.C."/>
            <person name="Figueiredo H.C."/>
            <person name="Silva A."/>
            <person name="Azevedo V.A."/>
        </authorList>
    </citation>
    <scope>NUCLEOTIDE SEQUENCE [LARGE SCALE GENOMIC DNA]</scope>
    <source>
        <strain evidence="2 3">CIP 106629</strain>
    </source>
</reference>
<sequence length="74" mass="8297">MAKRNINTVRSGDGWANRRDGAERISKRYDTQAEAIADARSTAMREGLEHRIQGRDGKFRESNSYGNDPYPPAG</sequence>
<dbReference type="RefSeq" id="WP_035114916.1">
    <property type="nucleotide sequence ID" value="NZ_CP047046.1"/>
</dbReference>
<dbReference type="Pfam" id="PF09954">
    <property type="entry name" value="DUF2188"/>
    <property type="match status" value="1"/>
</dbReference>
<keyword evidence="3" id="KW-1185">Reference proteome</keyword>
<comment type="caution">
    <text evidence="2">The sequence shown here is derived from an EMBL/GenBank/DDBJ whole genome shotgun (WGS) entry which is preliminary data.</text>
</comment>
<evidence type="ECO:0008006" key="4">
    <source>
        <dbReference type="Google" id="ProtNLM"/>
    </source>
</evidence>
<organism evidence="2 3">
    <name type="scientific">Corynebacterium auriscanis</name>
    <dbReference type="NCBI Taxonomy" id="99807"/>
    <lineage>
        <taxon>Bacteria</taxon>
        <taxon>Bacillati</taxon>
        <taxon>Actinomycetota</taxon>
        <taxon>Actinomycetes</taxon>
        <taxon>Mycobacteriales</taxon>
        <taxon>Corynebacteriaceae</taxon>
        <taxon>Corynebacterium</taxon>
    </lineage>
</organism>
<dbReference type="Proteomes" id="UP000030145">
    <property type="component" value="Unassembled WGS sequence"/>
</dbReference>
<protein>
    <recommendedName>
        <fullName evidence="4">DUF2188 domain-containing protein</fullName>
    </recommendedName>
</protein>
<feature type="region of interest" description="Disordered" evidence="1">
    <location>
        <begin position="46"/>
        <end position="74"/>
    </location>
</feature>
<name>A0A0A2DKM4_9CORY</name>
<feature type="compositionally biased region" description="Basic and acidic residues" evidence="1">
    <location>
        <begin position="46"/>
        <end position="61"/>
    </location>
</feature>
<proteinExistence type="predicted"/>
<dbReference type="GeneID" id="300551852"/>
<evidence type="ECO:0000313" key="2">
    <source>
        <dbReference type="EMBL" id="KGM18439.1"/>
    </source>
</evidence>
<dbReference type="EMBL" id="JRVJ01000012">
    <property type="protein sequence ID" value="KGM18439.1"/>
    <property type="molecule type" value="Genomic_DNA"/>
</dbReference>
<dbReference type="InterPro" id="IPR018691">
    <property type="entry name" value="DUF2188"/>
</dbReference>
<accession>A0A0A2DKM4</accession>
<evidence type="ECO:0000313" key="3">
    <source>
        <dbReference type="Proteomes" id="UP000030145"/>
    </source>
</evidence>
<gene>
    <name evidence="2" type="ORF">MA47_07565</name>
</gene>